<dbReference type="GO" id="GO:0015369">
    <property type="term" value="F:calcium:proton antiporter activity"/>
    <property type="evidence" value="ECO:0007669"/>
    <property type="project" value="InterPro"/>
</dbReference>
<feature type="domain" description="Sodium/calcium exchanger membrane region" evidence="10">
    <location>
        <begin position="256"/>
        <end position="399"/>
    </location>
</feature>
<dbReference type="NCBIfam" id="TIGR00378">
    <property type="entry name" value="cax"/>
    <property type="match status" value="1"/>
</dbReference>
<feature type="transmembrane region" description="Helical" evidence="9">
    <location>
        <begin position="147"/>
        <end position="168"/>
    </location>
</feature>
<accession>A0A557SUA0</accession>
<dbReference type="RefSeq" id="WP_144731919.1">
    <property type="nucleotide sequence ID" value="NZ_ML675585.1"/>
</dbReference>
<feature type="domain" description="Sodium/calcium exchanger membrane region" evidence="10">
    <location>
        <begin position="49"/>
        <end position="213"/>
    </location>
</feature>
<name>A0A557SUA0_9ARCH</name>
<dbReference type="EMBL" id="VOAH01000009">
    <property type="protein sequence ID" value="TVP40180.1"/>
    <property type="molecule type" value="Genomic_DNA"/>
</dbReference>
<dbReference type="InterPro" id="IPR004798">
    <property type="entry name" value="CAX-like"/>
</dbReference>
<feature type="transmembrane region" description="Helical" evidence="9">
    <location>
        <begin position="381"/>
        <end position="401"/>
    </location>
</feature>
<evidence type="ECO:0000256" key="3">
    <source>
        <dbReference type="ARBA" id="ARBA00022568"/>
    </source>
</evidence>
<keyword evidence="7" id="KW-0406">Ion transport</keyword>
<feature type="transmembrane region" description="Helical" evidence="9">
    <location>
        <begin position="281"/>
        <end position="300"/>
    </location>
</feature>
<dbReference type="InterPro" id="IPR004837">
    <property type="entry name" value="NaCa_Exmemb"/>
</dbReference>
<gene>
    <name evidence="11" type="primary">cax</name>
    <name evidence="11" type="ORF">NARC_90086</name>
</gene>
<dbReference type="Gene3D" id="1.20.1420.30">
    <property type="entry name" value="NCX, central ion-binding region"/>
    <property type="match status" value="1"/>
</dbReference>
<evidence type="ECO:0000256" key="9">
    <source>
        <dbReference type="SAM" id="Phobius"/>
    </source>
</evidence>
<dbReference type="GO" id="GO:0012505">
    <property type="term" value="C:endomembrane system"/>
    <property type="evidence" value="ECO:0007669"/>
    <property type="project" value="UniProtKB-SubCell"/>
</dbReference>
<keyword evidence="4 9" id="KW-0812">Transmembrane</keyword>
<dbReference type="AlphaFoldDB" id="A0A557SUA0"/>
<evidence type="ECO:0000313" key="12">
    <source>
        <dbReference type="Proteomes" id="UP000315289"/>
    </source>
</evidence>
<dbReference type="Pfam" id="PF01699">
    <property type="entry name" value="Na_Ca_ex"/>
    <property type="match status" value="2"/>
</dbReference>
<keyword evidence="3" id="KW-0109">Calcium transport</keyword>
<keyword evidence="8 9" id="KW-0472">Membrane</keyword>
<feature type="transmembrane region" description="Helical" evidence="9">
    <location>
        <begin position="353"/>
        <end position="374"/>
    </location>
</feature>
<comment type="caution">
    <text evidence="11">The sequence shown here is derived from an EMBL/GenBank/DDBJ whole genome shotgun (WGS) entry which is preliminary data.</text>
</comment>
<dbReference type="Proteomes" id="UP000315289">
    <property type="component" value="Unassembled WGS sequence"/>
</dbReference>
<feature type="transmembrane region" description="Helical" evidence="9">
    <location>
        <begin position="320"/>
        <end position="347"/>
    </location>
</feature>
<evidence type="ECO:0000313" key="11">
    <source>
        <dbReference type="EMBL" id="TVP40180.1"/>
    </source>
</evidence>
<organism evidence="11 12">
    <name type="scientific">Candidatus Nitrosocosmicus arcticus</name>
    <dbReference type="NCBI Taxonomy" id="2035267"/>
    <lineage>
        <taxon>Archaea</taxon>
        <taxon>Nitrososphaerota</taxon>
        <taxon>Nitrososphaeria</taxon>
        <taxon>Nitrososphaerales</taxon>
        <taxon>Nitrososphaeraceae</taxon>
        <taxon>Candidatus Nitrosocosmicus</taxon>
    </lineage>
</organism>
<evidence type="ECO:0000256" key="6">
    <source>
        <dbReference type="ARBA" id="ARBA00022989"/>
    </source>
</evidence>
<feature type="transmembrane region" description="Helical" evidence="9">
    <location>
        <begin position="20"/>
        <end position="43"/>
    </location>
</feature>
<evidence type="ECO:0000256" key="8">
    <source>
        <dbReference type="ARBA" id="ARBA00023136"/>
    </source>
</evidence>
<sequence>MSTISLKKWLNLLARLLNHFFNISNVFYILLIFVPITIILDIFFSIDNTVLFALSVLALIPLAKLVGDTTEHLAEHYGNTGGSLINVTFSNTPEIILSIVAIQAGLFDLVKANIVGSILGQLLLVFGLSLIVGGLKFREQIFNKKNIVFHITLLLISITILSIPTILILGNLTVTEANIENQMESTGFMVMILSNSFAILLLSVYVLSLFFTFKTHKDLFVTSTNETDLMSKPNSNAEILITKKIDDPRIWSKKKAIGILAISMIGIAIISEILVSTVEETITNLNLGVLFVGAIIIGIVGNVPEKITSMMMARKGKLDLALGIAANSASQIALFVLPVIIVGAMIMGVSFPLIFTPFELITMFASIFLVYFITNGGRGNWFQGVILVGFFIAIALGFYFIK</sequence>
<evidence type="ECO:0000256" key="7">
    <source>
        <dbReference type="ARBA" id="ARBA00023065"/>
    </source>
</evidence>
<dbReference type="InterPro" id="IPR044880">
    <property type="entry name" value="NCX_ion-bd_dom_sf"/>
</dbReference>
<feature type="transmembrane region" description="Helical" evidence="9">
    <location>
        <begin position="50"/>
        <end position="67"/>
    </location>
</feature>
<dbReference type="GO" id="GO:0016020">
    <property type="term" value="C:membrane"/>
    <property type="evidence" value="ECO:0007669"/>
    <property type="project" value="InterPro"/>
</dbReference>
<dbReference type="GO" id="GO:0006874">
    <property type="term" value="P:intracellular calcium ion homeostasis"/>
    <property type="evidence" value="ECO:0007669"/>
    <property type="project" value="TreeGrafter"/>
</dbReference>
<keyword evidence="5" id="KW-0106">Calcium</keyword>
<feature type="transmembrane region" description="Helical" evidence="9">
    <location>
        <begin position="114"/>
        <end position="135"/>
    </location>
</feature>
<evidence type="ECO:0000259" key="10">
    <source>
        <dbReference type="Pfam" id="PF01699"/>
    </source>
</evidence>
<evidence type="ECO:0000256" key="1">
    <source>
        <dbReference type="ARBA" id="ARBA00004127"/>
    </source>
</evidence>
<comment type="subcellular location">
    <subcellularLocation>
        <location evidence="1">Endomembrane system</location>
        <topology evidence="1">Multi-pass membrane protein</topology>
    </subcellularLocation>
</comment>
<evidence type="ECO:0000256" key="5">
    <source>
        <dbReference type="ARBA" id="ARBA00022837"/>
    </source>
</evidence>
<feature type="transmembrane region" description="Helical" evidence="9">
    <location>
        <begin position="256"/>
        <end position="275"/>
    </location>
</feature>
<feature type="transmembrane region" description="Helical" evidence="9">
    <location>
        <begin position="188"/>
        <end position="213"/>
    </location>
</feature>
<keyword evidence="12" id="KW-1185">Reference proteome</keyword>
<protein>
    <submittedName>
        <fullName evidence="11">Putative calcium/cation antiporter family protein</fullName>
    </submittedName>
</protein>
<keyword evidence="2" id="KW-0813">Transport</keyword>
<dbReference type="PANTHER" id="PTHR31503">
    <property type="entry name" value="VACUOLAR CALCIUM ION TRANSPORTER"/>
    <property type="match status" value="1"/>
</dbReference>
<proteinExistence type="predicted"/>
<dbReference type="PANTHER" id="PTHR31503:SF22">
    <property type="entry name" value="VACUOLAR CALCIUM ION TRANSPORTER"/>
    <property type="match status" value="1"/>
</dbReference>
<evidence type="ECO:0000256" key="4">
    <source>
        <dbReference type="ARBA" id="ARBA00022692"/>
    </source>
</evidence>
<dbReference type="InterPro" id="IPR004713">
    <property type="entry name" value="CaH_exchang"/>
</dbReference>
<evidence type="ECO:0000256" key="2">
    <source>
        <dbReference type="ARBA" id="ARBA00022448"/>
    </source>
</evidence>
<reference evidence="11 12" key="1">
    <citation type="journal article" date="2019" name="Front. Microbiol.">
        <title>Ammonia Oxidation by the Arctic Terrestrial Thaumarchaeote Candidatus Nitrosocosmicus arcticus Is Stimulated by Increasing Temperatures.</title>
        <authorList>
            <person name="Alves R.J.E."/>
            <person name="Kerou M."/>
            <person name="Zappe A."/>
            <person name="Bittner R."/>
            <person name="Abby S.S."/>
            <person name="Schmidt H.A."/>
            <person name="Pfeifer K."/>
            <person name="Schleper C."/>
        </authorList>
    </citation>
    <scope>NUCLEOTIDE SEQUENCE [LARGE SCALE GENOMIC DNA]</scope>
    <source>
        <strain evidence="11 12">Kfb</strain>
    </source>
</reference>
<keyword evidence="6 9" id="KW-1133">Transmembrane helix</keyword>